<sequence length="84" mass="9604">MKPSNRGETDLRCRRRSEDPMRAFDALPAPVRRWLSQATSPWSPASCRKILRSATARGEDIDRVLARLDRAERQTLARGQGDRI</sequence>
<organism evidence="1 2">
    <name type="scientific">Thalassococcus profundi</name>
    <dbReference type="NCBI Taxonomy" id="2282382"/>
    <lineage>
        <taxon>Bacteria</taxon>
        <taxon>Pseudomonadati</taxon>
        <taxon>Pseudomonadota</taxon>
        <taxon>Alphaproteobacteria</taxon>
        <taxon>Rhodobacterales</taxon>
        <taxon>Roseobacteraceae</taxon>
        <taxon>Thalassococcus</taxon>
    </lineage>
</organism>
<keyword evidence="2" id="KW-1185">Reference proteome</keyword>
<dbReference type="OrthoDB" id="7658988at2"/>
<dbReference type="EMBL" id="QPMK01000008">
    <property type="protein sequence ID" value="RDD65941.1"/>
    <property type="molecule type" value="Genomic_DNA"/>
</dbReference>
<comment type="caution">
    <text evidence="1">The sequence shown here is derived from an EMBL/GenBank/DDBJ whole genome shotgun (WGS) entry which is preliminary data.</text>
</comment>
<accession>A0A369TKS5</accession>
<dbReference type="RefSeq" id="WP_114511217.1">
    <property type="nucleotide sequence ID" value="NZ_QPMK01000008.1"/>
</dbReference>
<protein>
    <submittedName>
        <fullName evidence="1">Uncharacterized protein</fullName>
    </submittedName>
</protein>
<name>A0A369TKS5_9RHOB</name>
<dbReference type="Proteomes" id="UP000253977">
    <property type="component" value="Unassembled WGS sequence"/>
</dbReference>
<dbReference type="AlphaFoldDB" id="A0A369TKS5"/>
<dbReference type="InterPro" id="IPR045386">
    <property type="entry name" value="DUF6525"/>
</dbReference>
<gene>
    <name evidence="1" type="ORF">DU478_12020</name>
</gene>
<evidence type="ECO:0000313" key="1">
    <source>
        <dbReference type="EMBL" id="RDD65941.1"/>
    </source>
</evidence>
<proteinExistence type="predicted"/>
<evidence type="ECO:0000313" key="2">
    <source>
        <dbReference type="Proteomes" id="UP000253977"/>
    </source>
</evidence>
<reference evidence="1 2" key="1">
    <citation type="submission" date="2018-07" db="EMBL/GenBank/DDBJ databases">
        <title>Thalassococcus profundi sp. nov., a marine bacterium isolated from deep seawater of Okinawa Trough.</title>
        <authorList>
            <person name="Yu M."/>
        </authorList>
    </citation>
    <scope>NUCLEOTIDE SEQUENCE [LARGE SCALE GENOMIC DNA]</scope>
    <source>
        <strain evidence="1 2">WRAS1</strain>
    </source>
</reference>
<dbReference type="Pfam" id="PF20135">
    <property type="entry name" value="DUF6525"/>
    <property type="match status" value="1"/>
</dbReference>